<feature type="domain" description="C2H2-type" evidence="2">
    <location>
        <begin position="213"/>
        <end position="234"/>
    </location>
</feature>
<evidence type="ECO:0000259" key="2">
    <source>
        <dbReference type="PROSITE" id="PS00028"/>
    </source>
</evidence>
<comment type="caution">
    <text evidence="3">The sequence shown here is derived from an EMBL/GenBank/DDBJ whole genome shotgun (WGS) entry which is preliminary data.</text>
</comment>
<protein>
    <recommendedName>
        <fullName evidence="2">C2H2-type domain-containing protein</fullName>
    </recommendedName>
</protein>
<dbReference type="SMART" id="SM00355">
    <property type="entry name" value="ZnF_C2H2"/>
    <property type="match status" value="2"/>
</dbReference>
<dbReference type="PROSITE" id="PS00028">
    <property type="entry name" value="ZINC_FINGER_C2H2_1"/>
    <property type="match status" value="1"/>
</dbReference>
<name>A0A6G0TB45_APHGL</name>
<dbReference type="OrthoDB" id="8184392at2759"/>
<sequence length="377" mass="42095">TMAFCFICDAKLFGERTRVCSSISPHSNSPYPEKIGEVLGEEFVIIVTPADHMCKKCTSLLNHVDKLENDLKLVKNALVTNVQKKYGLVPADQPVKSVNIVNGHLRTDDLEVGQRKVPSGLTVREPSSSSTPLKTKHDPSKMKIYKCGFCTFQSKDLGHVRFHMRSHMNKKKDGENSNQTAITKTVTQQQQQQQQQREQQLLPPPPKKRLYRCQVCSTSYDSRFDCLEHIQKDHNQQPSSTTAEEKESGGTTVNIPVFQTDAVNSINNQQAVVKNDVENDVVNKESMDTNMLLNDNIPADDSTVNKQEETQNTCENMSGQNELMQVSQDMPVTNVDMSDMTIEGGETGTDHLDIESMLAAIHNDVVSSPNDGRDTQI</sequence>
<dbReference type="Proteomes" id="UP000475862">
    <property type="component" value="Unassembled WGS sequence"/>
</dbReference>
<feature type="region of interest" description="Disordered" evidence="1">
    <location>
        <begin position="167"/>
        <end position="207"/>
    </location>
</feature>
<dbReference type="AlphaFoldDB" id="A0A6G0TB45"/>
<feature type="region of interest" description="Disordered" evidence="1">
    <location>
        <begin position="232"/>
        <end position="251"/>
    </location>
</feature>
<feature type="compositionally biased region" description="Polar residues" evidence="1">
    <location>
        <begin position="176"/>
        <end position="187"/>
    </location>
</feature>
<evidence type="ECO:0000313" key="4">
    <source>
        <dbReference type="Proteomes" id="UP000475862"/>
    </source>
</evidence>
<dbReference type="EMBL" id="VYZN01000044">
    <property type="protein sequence ID" value="KAE9529666.1"/>
    <property type="molecule type" value="Genomic_DNA"/>
</dbReference>
<proteinExistence type="predicted"/>
<feature type="region of interest" description="Disordered" evidence="1">
    <location>
        <begin position="113"/>
        <end position="138"/>
    </location>
</feature>
<feature type="non-terminal residue" evidence="3">
    <location>
        <position position="1"/>
    </location>
</feature>
<reference evidence="3 4" key="1">
    <citation type="submission" date="2019-08" db="EMBL/GenBank/DDBJ databases">
        <title>The genome of the soybean aphid Biotype 1, its phylome, world population structure and adaptation to the North American continent.</title>
        <authorList>
            <person name="Giordano R."/>
            <person name="Donthu R.K."/>
            <person name="Hernandez A.G."/>
            <person name="Wright C.L."/>
            <person name="Zimin A.V."/>
        </authorList>
    </citation>
    <scope>NUCLEOTIDE SEQUENCE [LARGE SCALE GENOMIC DNA]</scope>
    <source>
        <tissue evidence="3">Whole aphids</tissue>
    </source>
</reference>
<dbReference type="InterPro" id="IPR013087">
    <property type="entry name" value="Znf_C2H2_type"/>
</dbReference>
<evidence type="ECO:0000256" key="1">
    <source>
        <dbReference type="SAM" id="MobiDB-lite"/>
    </source>
</evidence>
<organism evidence="3 4">
    <name type="scientific">Aphis glycines</name>
    <name type="common">Soybean aphid</name>
    <dbReference type="NCBI Taxonomy" id="307491"/>
    <lineage>
        <taxon>Eukaryota</taxon>
        <taxon>Metazoa</taxon>
        <taxon>Ecdysozoa</taxon>
        <taxon>Arthropoda</taxon>
        <taxon>Hexapoda</taxon>
        <taxon>Insecta</taxon>
        <taxon>Pterygota</taxon>
        <taxon>Neoptera</taxon>
        <taxon>Paraneoptera</taxon>
        <taxon>Hemiptera</taxon>
        <taxon>Sternorrhyncha</taxon>
        <taxon>Aphidomorpha</taxon>
        <taxon>Aphidoidea</taxon>
        <taxon>Aphididae</taxon>
        <taxon>Aphidini</taxon>
        <taxon>Aphis</taxon>
        <taxon>Aphis</taxon>
    </lineage>
</organism>
<gene>
    <name evidence="3" type="ORF">AGLY_011762</name>
</gene>
<keyword evidence="4" id="KW-1185">Reference proteome</keyword>
<accession>A0A6G0TB45</accession>
<feature type="compositionally biased region" description="Low complexity" evidence="1">
    <location>
        <begin position="188"/>
        <end position="201"/>
    </location>
</feature>
<evidence type="ECO:0000313" key="3">
    <source>
        <dbReference type="EMBL" id="KAE9529666.1"/>
    </source>
</evidence>